<protein>
    <recommendedName>
        <fullName evidence="5">Palmitoyl-protein thioesterase 1</fullName>
    </recommendedName>
</protein>
<keyword evidence="1" id="KW-0378">Hydrolase</keyword>
<keyword evidence="2" id="KW-0812">Transmembrane</keyword>
<dbReference type="InterPro" id="IPR029058">
    <property type="entry name" value="AB_hydrolase_fold"/>
</dbReference>
<evidence type="ECO:0000256" key="2">
    <source>
        <dbReference type="SAM" id="Phobius"/>
    </source>
</evidence>
<accession>A0A068UNI8</accession>
<dbReference type="PANTHER" id="PTHR11247">
    <property type="entry name" value="PALMITOYL-PROTEIN THIOESTERASE/DOLICHYLDIPHOSPHATASE 1"/>
    <property type="match status" value="1"/>
</dbReference>
<dbReference type="OMA" id="CTSPVCQ"/>
<organism evidence="3 4">
    <name type="scientific">Coffea canephora</name>
    <name type="common">Robusta coffee</name>
    <dbReference type="NCBI Taxonomy" id="49390"/>
    <lineage>
        <taxon>Eukaryota</taxon>
        <taxon>Viridiplantae</taxon>
        <taxon>Streptophyta</taxon>
        <taxon>Embryophyta</taxon>
        <taxon>Tracheophyta</taxon>
        <taxon>Spermatophyta</taxon>
        <taxon>Magnoliopsida</taxon>
        <taxon>eudicotyledons</taxon>
        <taxon>Gunneridae</taxon>
        <taxon>Pentapetalae</taxon>
        <taxon>asterids</taxon>
        <taxon>lamiids</taxon>
        <taxon>Gentianales</taxon>
        <taxon>Rubiaceae</taxon>
        <taxon>Ixoroideae</taxon>
        <taxon>Gardenieae complex</taxon>
        <taxon>Bertiereae - Coffeeae clade</taxon>
        <taxon>Coffeeae</taxon>
        <taxon>Coffea</taxon>
    </lineage>
</organism>
<gene>
    <name evidence="3" type="ORF">GSCOC_T00030546001</name>
</gene>
<dbReference type="EMBL" id="HG739125">
    <property type="protein sequence ID" value="CDP10011.1"/>
    <property type="molecule type" value="Genomic_DNA"/>
</dbReference>
<dbReference type="Gene3D" id="3.40.50.1820">
    <property type="entry name" value="alpha/beta hydrolase"/>
    <property type="match status" value="1"/>
</dbReference>
<keyword evidence="4" id="KW-1185">Reference proteome</keyword>
<reference evidence="4" key="1">
    <citation type="journal article" date="2014" name="Science">
        <title>The coffee genome provides insight into the convergent evolution of caffeine biosynthesis.</title>
        <authorList>
            <person name="Denoeud F."/>
            <person name="Carretero-Paulet L."/>
            <person name="Dereeper A."/>
            <person name="Droc G."/>
            <person name="Guyot R."/>
            <person name="Pietrella M."/>
            <person name="Zheng C."/>
            <person name="Alberti A."/>
            <person name="Anthony F."/>
            <person name="Aprea G."/>
            <person name="Aury J.M."/>
            <person name="Bento P."/>
            <person name="Bernard M."/>
            <person name="Bocs S."/>
            <person name="Campa C."/>
            <person name="Cenci A."/>
            <person name="Combes M.C."/>
            <person name="Crouzillat D."/>
            <person name="Da Silva C."/>
            <person name="Daddiego L."/>
            <person name="De Bellis F."/>
            <person name="Dussert S."/>
            <person name="Garsmeur O."/>
            <person name="Gayraud T."/>
            <person name="Guignon V."/>
            <person name="Jahn K."/>
            <person name="Jamilloux V."/>
            <person name="Joet T."/>
            <person name="Labadie K."/>
            <person name="Lan T."/>
            <person name="Leclercq J."/>
            <person name="Lepelley M."/>
            <person name="Leroy T."/>
            <person name="Li L.T."/>
            <person name="Librado P."/>
            <person name="Lopez L."/>
            <person name="Munoz A."/>
            <person name="Noel B."/>
            <person name="Pallavicini A."/>
            <person name="Perrotta G."/>
            <person name="Poncet V."/>
            <person name="Pot D."/>
            <person name="Priyono X."/>
            <person name="Rigoreau M."/>
            <person name="Rouard M."/>
            <person name="Rozas J."/>
            <person name="Tranchant-Dubreuil C."/>
            <person name="VanBuren R."/>
            <person name="Zhang Q."/>
            <person name="Andrade A.C."/>
            <person name="Argout X."/>
            <person name="Bertrand B."/>
            <person name="de Kochko A."/>
            <person name="Graziosi G."/>
            <person name="Henry R.J."/>
            <person name="Jayarama X."/>
            <person name="Ming R."/>
            <person name="Nagai C."/>
            <person name="Rounsley S."/>
            <person name="Sankoff D."/>
            <person name="Giuliano G."/>
            <person name="Albert V.A."/>
            <person name="Wincker P."/>
            <person name="Lashermes P."/>
        </authorList>
    </citation>
    <scope>NUCLEOTIDE SEQUENCE [LARGE SCALE GENOMIC DNA]</scope>
    <source>
        <strain evidence="4">cv. DH200-94</strain>
    </source>
</reference>
<sequence length="352" mass="38866">MHMHKAKVDEDKCFASLSLLHILVSHTNIYSIICTSVYPFFFQTGNQEFEDSMATYSPFIIFIVSAFSLVSLCSSIPFILLHGRLGDSCSNPGPVLYTQQLRYLSGSVGFCLEVGNGAITSWDTPLEAQVEEVCRKVKATPELQNGYNIVGQSQGNLVGRGLVELCDDAPPAINFISLGGPHAGVASIPNCSQFDALCNHYTALLGRGVYTNYVQAHVAPSGYTKLPYDYLVYLAKCSFLPKLNNELLQKNATYKQRITNLKNLVLIMFQEDGVVKPKESSLFGYYADGIPGPVLPLQQTRLYTEDWIGLRTLDETGRLKLISVPGVHLLISLSDTMRYVVPYLKDDASVKP</sequence>
<proteinExistence type="predicted"/>
<evidence type="ECO:0000256" key="1">
    <source>
        <dbReference type="ARBA" id="ARBA00022801"/>
    </source>
</evidence>
<keyword evidence="2" id="KW-0472">Membrane</keyword>
<dbReference type="PANTHER" id="PTHR11247:SF8">
    <property type="entry name" value="PALMITOYL-PROTEIN THIOESTERASE 1"/>
    <property type="match status" value="1"/>
</dbReference>
<evidence type="ECO:0008006" key="5">
    <source>
        <dbReference type="Google" id="ProtNLM"/>
    </source>
</evidence>
<dbReference type="GO" id="GO:0016790">
    <property type="term" value="F:thiolester hydrolase activity"/>
    <property type="evidence" value="ECO:0007669"/>
    <property type="project" value="TreeGrafter"/>
</dbReference>
<evidence type="ECO:0000313" key="3">
    <source>
        <dbReference type="EMBL" id="CDP10011.1"/>
    </source>
</evidence>
<dbReference type="AlphaFoldDB" id="A0A068UNI8"/>
<dbReference type="InParanoid" id="A0A068UNI8"/>
<dbReference type="PhylomeDB" id="A0A068UNI8"/>
<evidence type="ECO:0000313" key="4">
    <source>
        <dbReference type="Proteomes" id="UP000295252"/>
    </source>
</evidence>
<dbReference type="SUPFAM" id="SSF53474">
    <property type="entry name" value="alpha/beta-Hydrolases"/>
    <property type="match status" value="1"/>
</dbReference>
<dbReference type="STRING" id="49390.A0A068UNI8"/>
<feature type="transmembrane region" description="Helical" evidence="2">
    <location>
        <begin position="55"/>
        <end position="81"/>
    </location>
</feature>
<dbReference type="Proteomes" id="UP000295252">
    <property type="component" value="Chromosome X"/>
</dbReference>
<name>A0A068UNI8_COFCA</name>
<dbReference type="Gramene" id="CDP10011">
    <property type="protein sequence ID" value="CDP10011"/>
    <property type="gene ID" value="GSCOC_T00030546001"/>
</dbReference>
<dbReference type="Pfam" id="PF02089">
    <property type="entry name" value="Palm_thioest"/>
    <property type="match status" value="1"/>
</dbReference>
<keyword evidence="2" id="KW-1133">Transmembrane helix</keyword>